<sequence length="157" mass="16403">LPLATTQQQQLVATHTADQTASDALWSAQVGVSAENVQKLAEDVKKALVVVRGQCVAGASADKPKEVKGDWFSNPSARPAMAVNSLAKKRAAGAPEHVPRLVDLDAVQFAAVPVKPLFYDLAAATIDFDMDAVAAKAGKQAKQGKLSSLIGGLWGSR</sequence>
<accession>A0ACC1J7M4</accession>
<dbReference type="EMBL" id="JANBPW010002496">
    <property type="protein sequence ID" value="KAJ1940603.1"/>
    <property type="molecule type" value="Genomic_DNA"/>
</dbReference>
<name>A0ACC1J7M4_9FUNG</name>
<organism evidence="1 2">
    <name type="scientific">Linderina macrospora</name>
    <dbReference type="NCBI Taxonomy" id="4868"/>
    <lineage>
        <taxon>Eukaryota</taxon>
        <taxon>Fungi</taxon>
        <taxon>Fungi incertae sedis</taxon>
        <taxon>Zoopagomycota</taxon>
        <taxon>Kickxellomycotina</taxon>
        <taxon>Kickxellomycetes</taxon>
        <taxon>Kickxellales</taxon>
        <taxon>Kickxellaceae</taxon>
        <taxon>Linderina</taxon>
    </lineage>
</organism>
<dbReference type="Proteomes" id="UP001150603">
    <property type="component" value="Unassembled WGS sequence"/>
</dbReference>
<feature type="non-terminal residue" evidence="1">
    <location>
        <position position="1"/>
    </location>
</feature>
<evidence type="ECO:0000313" key="2">
    <source>
        <dbReference type="Proteomes" id="UP001150603"/>
    </source>
</evidence>
<gene>
    <name evidence="1" type="ORF">FBU59_003761</name>
</gene>
<keyword evidence="2" id="KW-1185">Reference proteome</keyword>
<proteinExistence type="predicted"/>
<reference evidence="1" key="1">
    <citation type="submission" date="2022-07" db="EMBL/GenBank/DDBJ databases">
        <title>Phylogenomic reconstructions and comparative analyses of Kickxellomycotina fungi.</title>
        <authorList>
            <person name="Reynolds N.K."/>
            <person name="Stajich J.E."/>
            <person name="Barry K."/>
            <person name="Grigoriev I.V."/>
            <person name="Crous P."/>
            <person name="Smith M.E."/>
        </authorList>
    </citation>
    <scope>NUCLEOTIDE SEQUENCE</scope>
    <source>
        <strain evidence="1">NRRL 5244</strain>
    </source>
</reference>
<comment type="caution">
    <text evidence="1">The sequence shown here is derived from an EMBL/GenBank/DDBJ whole genome shotgun (WGS) entry which is preliminary data.</text>
</comment>
<evidence type="ECO:0000313" key="1">
    <source>
        <dbReference type="EMBL" id="KAJ1940603.1"/>
    </source>
</evidence>
<protein>
    <submittedName>
        <fullName evidence="1">Uncharacterized protein</fullName>
    </submittedName>
</protein>